<keyword evidence="2" id="KW-1185">Reference proteome</keyword>
<dbReference type="InterPro" id="IPR036390">
    <property type="entry name" value="WH_DNA-bd_sf"/>
</dbReference>
<sequence length="157" mass="17402">MTVHNPPERALDSQQAVDLVVALQRCLTRFHADQAAPPILEGEAADRRAVLGRYIRGRGARATLFGQSLFSDPAWDILLLLFQAELDDDPLTLEQISETGRLSLNATVGQVGVLERRGLVYEYRGSPNSRRRRALRLTPLAVDAMSSWFTLTFGPDA</sequence>
<dbReference type="Gene3D" id="1.10.10.10">
    <property type="entry name" value="Winged helix-like DNA-binding domain superfamily/Winged helix DNA-binding domain"/>
    <property type="match status" value="1"/>
</dbReference>
<protein>
    <submittedName>
        <fullName evidence="1">Transcriptional regulator</fullName>
    </submittedName>
</protein>
<dbReference type="InterPro" id="IPR036388">
    <property type="entry name" value="WH-like_DNA-bd_sf"/>
</dbReference>
<dbReference type="SUPFAM" id="SSF46785">
    <property type="entry name" value="Winged helix' DNA-binding domain"/>
    <property type="match status" value="1"/>
</dbReference>
<name>A0A494VZM8_9SPHN</name>
<proteinExistence type="predicted"/>
<dbReference type="AlphaFoldDB" id="A0A494VZM8"/>
<dbReference type="RefSeq" id="WP_066701253.1">
    <property type="nucleotide sequence ID" value="NZ_AP018664.1"/>
</dbReference>
<gene>
    <name evidence="1" type="ORF">SAMIE_1000870</name>
</gene>
<organism evidence="1 2">
    <name type="scientific">Sphingobium amiense</name>
    <dbReference type="NCBI Taxonomy" id="135719"/>
    <lineage>
        <taxon>Bacteria</taxon>
        <taxon>Pseudomonadati</taxon>
        <taxon>Pseudomonadota</taxon>
        <taxon>Alphaproteobacteria</taxon>
        <taxon>Sphingomonadales</taxon>
        <taxon>Sphingomonadaceae</taxon>
        <taxon>Sphingobium</taxon>
    </lineage>
</organism>
<evidence type="ECO:0000313" key="1">
    <source>
        <dbReference type="EMBL" id="BBD96586.1"/>
    </source>
</evidence>
<dbReference type="KEGG" id="sami:SAMIE_1000870"/>
<reference evidence="1 2" key="1">
    <citation type="submission" date="2018-05" db="EMBL/GenBank/DDBJ databases">
        <title>Complete Genome Sequence of the Nonylphenol-Degrading Bacterium Sphingobium amiense DSM 16289T.</title>
        <authorList>
            <person name="Ootsuka M."/>
            <person name="Nishizawa T."/>
            <person name="Ohta H."/>
        </authorList>
    </citation>
    <scope>NUCLEOTIDE SEQUENCE [LARGE SCALE GENOMIC DNA]</scope>
    <source>
        <strain evidence="1 2">DSM 16289</strain>
    </source>
</reference>
<accession>A0A494VZM8</accession>
<evidence type="ECO:0000313" key="2">
    <source>
        <dbReference type="Proteomes" id="UP000279959"/>
    </source>
</evidence>
<dbReference type="Proteomes" id="UP000279959">
    <property type="component" value="Chromosome"/>
</dbReference>
<dbReference type="EMBL" id="AP018664">
    <property type="protein sequence ID" value="BBD96586.1"/>
    <property type="molecule type" value="Genomic_DNA"/>
</dbReference>